<evidence type="ECO:0000313" key="2">
    <source>
        <dbReference type="Proteomes" id="UP001519325"/>
    </source>
</evidence>
<organism evidence="1 2">
    <name type="scientific">Nocardia goodfellowii</name>
    <dbReference type="NCBI Taxonomy" id="882446"/>
    <lineage>
        <taxon>Bacteria</taxon>
        <taxon>Bacillati</taxon>
        <taxon>Actinomycetota</taxon>
        <taxon>Actinomycetes</taxon>
        <taxon>Mycobacteriales</taxon>
        <taxon>Nocardiaceae</taxon>
        <taxon>Nocardia</taxon>
    </lineage>
</organism>
<evidence type="ECO:0000313" key="1">
    <source>
        <dbReference type="EMBL" id="MBP2189833.1"/>
    </source>
</evidence>
<gene>
    <name evidence="1" type="ORF">BJ987_002734</name>
</gene>
<dbReference type="EMBL" id="JAGGMR010000001">
    <property type="protein sequence ID" value="MBP2189833.1"/>
    <property type="molecule type" value="Genomic_DNA"/>
</dbReference>
<proteinExistence type="predicted"/>
<accession>A0ABS4QFG5</accession>
<name>A0ABS4QFG5_9NOCA</name>
<dbReference type="RefSeq" id="WP_209889089.1">
    <property type="nucleotide sequence ID" value="NZ_JAGGMR010000001.1"/>
</dbReference>
<keyword evidence="2" id="KW-1185">Reference proteome</keyword>
<dbReference type="Proteomes" id="UP001519325">
    <property type="component" value="Unassembled WGS sequence"/>
</dbReference>
<comment type="caution">
    <text evidence="1">The sequence shown here is derived from an EMBL/GenBank/DDBJ whole genome shotgun (WGS) entry which is preliminary data.</text>
</comment>
<reference evidence="1 2" key="1">
    <citation type="submission" date="2021-03" db="EMBL/GenBank/DDBJ databases">
        <title>Sequencing the genomes of 1000 actinobacteria strains.</title>
        <authorList>
            <person name="Klenk H.-P."/>
        </authorList>
    </citation>
    <scope>NUCLEOTIDE SEQUENCE [LARGE SCALE GENOMIC DNA]</scope>
    <source>
        <strain evidence="1 2">DSM 45516</strain>
    </source>
</reference>
<sequence>MEDAGKSEAERLAEVDDWQAFRSEVDAWAFDEIESRLRDLRLKLHESDPPASRDSIRSDVEDLQAVMYRRHKRLRLYERQVRLSTNRV</sequence>
<protein>
    <submittedName>
        <fullName evidence="1">Uncharacterized protein</fullName>
    </submittedName>
</protein>